<evidence type="ECO:0000259" key="1">
    <source>
        <dbReference type="Pfam" id="PF14257"/>
    </source>
</evidence>
<feature type="domain" description="DUF4349" evidence="1">
    <location>
        <begin position="8"/>
        <end position="80"/>
    </location>
</feature>
<organism evidence="2 3">
    <name type="scientific">Candidatus Shapirobacteria bacterium CG08_land_8_20_14_0_20_39_18</name>
    <dbReference type="NCBI Taxonomy" id="1974883"/>
    <lineage>
        <taxon>Bacteria</taxon>
        <taxon>Candidatus Shapironibacteriota</taxon>
    </lineage>
</organism>
<sequence length="81" mass="8857">MVSSALSRTEEAPFATVVIRIPADKLKDTLSYFRGLAVKVSSENIIGTDVTDQYVDIQAHLDTLNLTKKKFESILNSATAV</sequence>
<dbReference type="AlphaFoldDB" id="A0A2M6XCK1"/>
<evidence type="ECO:0000313" key="3">
    <source>
        <dbReference type="Proteomes" id="UP000228996"/>
    </source>
</evidence>
<evidence type="ECO:0000313" key="2">
    <source>
        <dbReference type="EMBL" id="PIU03401.1"/>
    </source>
</evidence>
<name>A0A2M6XCK1_9BACT</name>
<reference evidence="3" key="1">
    <citation type="submission" date="2017-09" db="EMBL/GenBank/DDBJ databases">
        <title>Depth-based differentiation of microbial function through sediment-hosted aquifers and enrichment of novel symbionts in the deep terrestrial subsurface.</title>
        <authorList>
            <person name="Probst A.J."/>
            <person name="Ladd B."/>
            <person name="Jarett J.K."/>
            <person name="Geller-Mcgrath D.E."/>
            <person name="Sieber C.M.K."/>
            <person name="Emerson J.B."/>
            <person name="Anantharaman K."/>
            <person name="Thomas B.C."/>
            <person name="Malmstrom R."/>
            <person name="Stieglmeier M."/>
            <person name="Klingl A."/>
            <person name="Woyke T."/>
            <person name="Ryan C.M."/>
            <person name="Banfield J.F."/>
        </authorList>
    </citation>
    <scope>NUCLEOTIDE SEQUENCE [LARGE SCALE GENOMIC DNA]</scope>
</reference>
<comment type="caution">
    <text evidence="2">The sequence shown here is derived from an EMBL/GenBank/DDBJ whole genome shotgun (WGS) entry which is preliminary data.</text>
</comment>
<dbReference type="EMBL" id="PEYO01000017">
    <property type="protein sequence ID" value="PIU03401.1"/>
    <property type="molecule type" value="Genomic_DNA"/>
</dbReference>
<gene>
    <name evidence="2" type="ORF">COT44_03080</name>
</gene>
<dbReference type="Pfam" id="PF14257">
    <property type="entry name" value="DUF4349"/>
    <property type="match status" value="1"/>
</dbReference>
<dbReference type="InterPro" id="IPR025645">
    <property type="entry name" value="DUF4349"/>
</dbReference>
<accession>A0A2M6XCK1</accession>
<proteinExistence type="predicted"/>
<protein>
    <recommendedName>
        <fullName evidence="1">DUF4349 domain-containing protein</fullName>
    </recommendedName>
</protein>
<dbReference type="Proteomes" id="UP000228996">
    <property type="component" value="Unassembled WGS sequence"/>
</dbReference>